<comment type="cofactor">
    <cofactor evidence="1">
        <name>Mg(2+)</name>
        <dbReference type="ChEBI" id="CHEBI:18420"/>
    </cofactor>
</comment>
<evidence type="ECO:0000259" key="9">
    <source>
        <dbReference type="Pfam" id="PF01743"/>
    </source>
</evidence>
<sequence length="402" mass="45562">MKKITDQDWFKNPACQKILSVLAQKGTEARFIGGCVRDALLGKAVHDIDIATPELPKTVMKLFQAEGIKVIPTGIDHGTVTVIYEGQQFEITTLRADISTDGRRAVVSFSTDWLEDAKRRDFTFNALSLDRHGELYDPFNGLKDLKEGRVLFIGQAEQRIAEDYLRLLRFFRFSAHYGKGAAEPAGLQACAKLAEGLKQLSGERIAQEILRLLEAPQAPKWVRLMVKQGVLEKIIPHVADLHFLEMMCAFEERPDPLRRLAIIVRADQGDVEQLAKTLRLSKAQAKRLRLARCPELQLNPQKGENHLREMLYRYGVQAVEDQLFIYWAEKGFSGLGPREQACLDVITTWKVEPQAFPLKGQDLIDRGLKAGPELGQRLKEIEDWWCEQGCRAQKEACLERLA</sequence>
<dbReference type="GO" id="GO:0000049">
    <property type="term" value="F:tRNA binding"/>
    <property type="evidence" value="ECO:0007669"/>
    <property type="project" value="TreeGrafter"/>
</dbReference>
<dbReference type="SUPFAM" id="SSF81891">
    <property type="entry name" value="Poly A polymerase C-terminal region-like"/>
    <property type="match status" value="1"/>
</dbReference>
<keyword evidence="3" id="KW-0819">tRNA processing</keyword>
<dbReference type="InterPro" id="IPR050264">
    <property type="entry name" value="Bact_CCA-adding_enz_type3_sf"/>
</dbReference>
<keyword evidence="7" id="KW-0460">Magnesium</keyword>
<comment type="similarity">
    <text evidence="8">Belongs to the tRNA nucleotidyltransferase/poly(A) polymerase family.</text>
</comment>
<evidence type="ECO:0000313" key="11">
    <source>
        <dbReference type="EMBL" id="SCA58211.1"/>
    </source>
</evidence>
<dbReference type="Pfam" id="PF01743">
    <property type="entry name" value="PolyA_pol"/>
    <property type="match status" value="1"/>
</dbReference>
<dbReference type="InterPro" id="IPR032828">
    <property type="entry name" value="PolyA_RNA-bd"/>
</dbReference>
<keyword evidence="8" id="KW-0694">RNA-binding</keyword>
<gene>
    <name evidence="11" type="primary">pcnB</name>
    <name evidence="11" type="ORF">MTBPR1_90058</name>
</gene>
<dbReference type="InterPro" id="IPR043519">
    <property type="entry name" value="NT_sf"/>
</dbReference>
<evidence type="ECO:0000313" key="12">
    <source>
        <dbReference type="Proteomes" id="UP000231658"/>
    </source>
</evidence>
<evidence type="ECO:0000256" key="1">
    <source>
        <dbReference type="ARBA" id="ARBA00001946"/>
    </source>
</evidence>
<dbReference type="CDD" id="cd05398">
    <property type="entry name" value="NT_ClassII-CCAase"/>
    <property type="match status" value="1"/>
</dbReference>
<evidence type="ECO:0000256" key="6">
    <source>
        <dbReference type="ARBA" id="ARBA00022741"/>
    </source>
</evidence>
<evidence type="ECO:0000256" key="7">
    <source>
        <dbReference type="ARBA" id="ARBA00022842"/>
    </source>
</evidence>
<dbReference type="Pfam" id="PF12627">
    <property type="entry name" value="PolyA_pol_RNAbd"/>
    <property type="match status" value="1"/>
</dbReference>
<evidence type="ECO:0000256" key="4">
    <source>
        <dbReference type="ARBA" id="ARBA00022695"/>
    </source>
</evidence>
<organism evidence="11 12">
    <name type="scientific">Candidatus Terasakiella magnetica</name>
    <dbReference type="NCBI Taxonomy" id="1867952"/>
    <lineage>
        <taxon>Bacteria</taxon>
        <taxon>Pseudomonadati</taxon>
        <taxon>Pseudomonadota</taxon>
        <taxon>Alphaproteobacteria</taxon>
        <taxon>Rhodospirillales</taxon>
        <taxon>Terasakiellaceae</taxon>
        <taxon>Terasakiella</taxon>
    </lineage>
</organism>
<reference evidence="11 12" key="1">
    <citation type="submission" date="2016-07" db="EMBL/GenBank/DDBJ databases">
        <authorList>
            <person name="Lefevre C.T."/>
        </authorList>
    </citation>
    <scope>NUCLEOTIDE SEQUENCE [LARGE SCALE GENOMIC DNA]</scope>
    <source>
        <strain evidence="11">PR1</strain>
    </source>
</reference>
<dbReference type="EMBL" id="FLYE01000048">
    <property type="protein sequence ID" value="SCA58211.1"/>
    <property type="molecule type" value="Genomic_DNA"/>
</dbReference>
<dbReference type="Gene3D" id="1.10.3090.10">
    <property type="entry name" value="cca-adding enzyme, domain 2"/>
    <property type="match status" value="1"/>
</dbReference>
<keyword evidence="6" id="KW-0547">Nucleotide-binding</keyword>
<keyword evidence="5" id="KW-0479">Metal-binding</keyword>
<evidence type="ECO:0000256" key="5">
    <source>
        <dbReference type="ARBA" id="ARBA00022723"/>
    </source>
</evidence>
<dbReference type="EC" id="2.7.7.19" evidence="11"/>
<dbReference type="GO" id="GO:0008033">
    <property type="term" value="P:tRNA processing"/>
    <property type="evidence" value="ECO:0007669"/>
    <property type="project" value="UniProtKB-KW"/>
</dbReference>
<accession>A0A1C3RLR3</accession>
<dbReference type="Proteomes" id="UP000231658">
    <property type="component" value="Unassembled WGS sequence"/>
</dbReference>
<evidence type="ECO:0000256" key="8">
    <source>
        <dbReference type="RuleBase" id="RU003953"/>
    </source>
</evidence>
<dbReference type="GO" id="GO:1990817">
    <property type="term" value="F:poly(A) RNA polymerase activity"/>
    <property type="evidence" value="ECO:0007669"/>
    <property type="project" value="UniProtKB-EC"/>
</dbReference>
<feature type="domain" description="Poly A polymerase head" evidence="9">
    <location>
        <begin position="30"/>
        <end position="150"/>
    </location>
</feature>
<evidence type="ECO:0000256" key="2">
    <source>
        <dbReference type="ARBA" id="ARBA00022679"/>
    </source>
</evidence>
<dbReference type="GO" id="GO:0046872">
    <property type="term" value="F:metal ion binding"/>
    <property type="evidence" value="ECO:0007669"/>
    <property type="project" value="UniProtKB-KW"/>
</dbReference>
<evidence type="ECO:0000259" key="10">
    <source>
        <dbReference type="Pfam" id="PF12627"/>
    </source>
</evidence>
<feature type="domain" description="tRNA nucleotidyltransferase/poly(A) polymerase RNA and SrmB- binding" evidence="10">
    <location>
        <begin position="184"/>
        <end position="239"/>
    </location>
</feature>
<dbReference type="GO" id="GO:0000166">
    <property type="term" value="F:nucleotide binding"/>
    <property type="evidence" value="ECO:0007669"/>
    <property type="project" value="UniProtKB-KW"/>
</dbReference>
<dbReference type="RefSeq" id="WP_069190214.1">
    <property type="nucleotide sequence ID" value="NZ_FLYE01000048.1"/>
</dbReference>
<dbReference type="AlphaFoldDB" id="A0A1C3RLR3"/>
<proteinExistence type="inferred from homology"/>
<dbReference type="STRING" id="1867952.MTBPR1_90058"/>
<dbReference type="Gene3D" id="3.30.460.10">
    <property type="entry name" value="Beta Polymerase, domain 2"/>
    <property type="match status" value="1"/>
</dbReference>
<dbReference type="SUPFAM" id="SSF81301">
    <property type="entry name" value="Nucleotidyltransferase"/>
    <property type="match status" value="1"/>
</dbReference>
<dbReference type="PANTHER" id="PTHR46173">
    <property type="entry name" value="CCA TRNA NUCLEOTIDYLTRANSFERASE 1, MITOCHONDRIAL"/>
    <property type="match status" value="1"/>
</dbReference>
<dbReference type="InterPro" id="IPR002646">
    <property type="entry name" value="PolA_pol_head_dom"/>
</dbReference>
<keyword evidence="2 8" id="KW-0808">Transferase</keyword>
<name>A0A1C3RLR3_9PROT</name>
<protein>
    <submittedName>
        <fullName evidence="11">Poly(A) polymerase</fullName>
        <ecNumber evidence="11">2.7.7.19</ecNumber>
    </submittedName>
</protein>
<keyword evidence="12" id="KW-1185">Reference proteome</keyword>
<evidence type="ECO:0000256" key="3">
    <source>
        <dbReference type="ARBA" id="ARBA00022694"/>
    </source>
</evidence>
<keyword evidence="4 11" id="KW-0548">Nucleotidyltransferase</keyword>
<dbReference type="OrthoDB" id="9805698at2"/>
<dbReference type="PANTHER" id="PTHR46173:SF1">
    <property type="entry name" value="CCA TRNA NUCLEOTIDYLTRANSFERASE 1, MITOCHONDRIAL"/>
    <property type="match status" value="1"/>
</dbReference>